<evidence type="ECO:0000313" key="2">
    <source>
        <dbReference type="EMBL" id="MCY0149671.1"/>
    </source>
</evidence>
<reference evidence="2" key="1">
    <citation type="submission" date="2022-10" db="EMBL/GenBank/DDBJ databases">
        <title>Hoeflea sp. G2-23, isolated from marine algae.</title>
        <authorList>
            <person name="Kristyanto S."/>
            <person name="Kim J.M."/>
            <person name="Jeon C.O."/>
        </authorList>
    </citation>
    <scope>NUCLEOTIDE SEQUENCE</scope>
    <source>
        <strain evidence="2">G2-23</strain>
    </source>
</reference>
<evidence type="ECO:0000259" key="1">
    <source>
        <dbReference type="PROSITE" id="PS50075"/>
    </source>
</evidence>
<dbReference type="Proteomes" id="UP001073227">
    <property type="component" value="Unassembled WGS sequence"/>
</dbReference>
<dbReference type="SUPFAM" id="SSF47336">
    <property type="entry name" value="ACP-like"/>
    <property type="match status" value="1"/>
</dbReference>
<protein>
    <submittedName>
        <fullName evidence="2">Phosphopantetheine-binding protein</fullName>
    </submittedName>
</protein>
<dbReference type="InterPro" id="IPR036736">
    <property type="entry name" value="ACP-like_sf"/>
</dbReference>
<name>A0ABT3ZDG1_9HYPH</name>
<feature type="domain" description="Carrier" evidence="1">
    <location>
        <begin position="3"/>
        <end position="82"/>
    </location>
</feature>
<dbReference type="Gene3D" id="1.10.1200.10">
    <property type="entry name" value="ACP-like"/>
    <property type="match status" value="1"/>
</dbReference>
<evidence type="ECO:0000313" key="3">
    <source>
        <dbReference type="Proteomes" id="UP001073227"/>
    </source>
</evidence>
<dbReference type="InterPro" id="IPR009081">
    <property type="entry name" value="PP-bd_ACP"/>
</dbReference>
<proteinExistence type="predicted"/>
<gene>
    <name evidence="2" type="ORF">OEG84_18640</name>
</gene>
<dbReference type="RefSeq" id="WP_267655118.1">
    <property type="nucleotide sequence ID" value="NZ_JAOVZR010000001.1"/>
</dbReference>
<sequence length="83" mass="8969">MTTTISETVRTTIVDLLEARGQDTQIGDNESLFDSGRLDSVAAVNVLLTLESEFGVDLSDPDFDMSQIDTLQEISTLVSSQTA</sequence>
<dbReference type="PROSITE" id="PS50075">
    <property type="entry name" value="CARRIER"/>
    <property type="match status" value="1"/>
</dbReference>
<dbReference type="EMBL" id="JAOVZR010000001">
    <property type="protein sequence ID" value="MCY0149671.1"/>
    <property type="molecule type" value="Genomic_DNA"/>
</dbReference>
<keyword evidence="3" id="KW-1185">Reference proteome</keyword>
<comment type="caution">
    <text evidence="2">The sequence shown here is derived from an EMBL/GenBank/DDBJ whole genome shotgun (WGS) entry which is preliminary data.</text>
</comment>
<dbReference type="Pfam" id="PF00550">
    <property type="entry name" value="PP-binding"/>
    <property type="match status" value="1"/>
</dbReference>
<organism evidence="2 3">
    <name type="scientific">Hoeflea algicola</name>
    <dbReference type="NCBI Taxonomy" id="2983763"/>
    <lineage>
        <taxon>Bacteria</taxon>
        <taxon>Pseudomonadati</taxon>
        <taxon>Pseudomonadota</taxon>
        <taxon>Alphaproteobacteria</taxon>
        <taxon>Hyphomicrobiales</taxon>
        <taxon>Rhizobiaceae</taxon>
        <taxon>Hoeflea</taxon>
    </lineage>
</organism>
<accession>A0ABT3ZDG1</accession>